<evidence type="ECO:0000256" key="2">
    <source>
        <dbReference type="ARBA" id="ARBA00006244"/>
    </source>
</evidence>
<dbReference type="GO" id="GO:0090263">
    <property type="term" value="P:positive regulation of canonical Wnt signaling pathway"/>
    <property type="evidence" value="ECO:0007669"/>
    <property type="project" value="TreeGrafter"/>
</dbReference>
<dbReference type="InterPro" id="IPR025256">
    <property type="entry name" value="TM7S3/TM198-like_dom"/>
</dbReference>
<feature type="transmembrane region" description="Helical" evidence="7">
    <location>
        <begin position="213"/>
        <end position="235"/>
    </location>
</feature>
<feature type="transmembrane region" description="Helical" evidence="7">
    <location>
        <begin position="62"/>
        <end position="80"/>
    </location>
</feature>
<feature type="transmembrane region" description="Helical" evidence="7">
    <location>
        <begin position="92"/>
        <end position="111"/>
    </location>
</feature>
<proteinExistence type="inferred from homology"/>
<dbReference type="InterPro" id="IPR040236">
    <property type="entry name" value="TMEM198"/>
</dbReference>
<feature type="transmembrane region" description="Helical" evidence="7">
    <location>
        <begin position="117"/>
        <end position="136"/>
    </location>
</feature>
<evidence type="ECO:0000313" key="10">
    <source>
        <dbReference type="Proteomes" id="UP000582182"/>
    </source>
</evidence>
<dbReference type="PANTHER" id="PTHR31247">
    <property type="entry name" value="TRANSMEMBRANE PROTEIN 198 FAMILY MEMBER"/>
    <property type="match status" value="1"/>
</dbReference>
<evidence type="ECO:0000256" key="7">
    <source>
        <dbReference type="SAM" id="Phobius"/>
    </source>
</evidence>
<protein>
    <recommendedName>
        <fullName evidence="6">Transmembrane protein 198</fullName>
    </recommendedName>
</protein>
<name>A0A7L3LBM5_9CHAR</name>
<dbReference type="Proteomes" id="UP000582182">
    <property type="component" value="Unassembled WGS sequence"/>
</dbReference>
<keyword evidence="4 7" id="KW-1133">Transmembrane helix</keyword>
<organism evidence="9 10">
    <name type="scientific">Turnix velox</name>
    <name type="common">Little buttonquail</name>
    <dbReference type="NCBI Taxonomy" id="2529409"/>
    <lineage>
        <taxon>Eukaryota</taxon>
        <taxon>Metazoa</taxon>
        <taxon>Chordata</taxon>
        <taxon>Craniata</taxon>
        <taxon>Vertebrata</taxon>
        <taxon>Euteleostomi</taxon>
        <taxon>Archelosauria</taxon>
        <taxon>Archosauria</taxon>
        <taxon>Dinosauria</taxon>
        <taxon>Saurischia</taxon>
        <taxon>Theropoda</taxon>
        <taxon>Coelurosauria</taxon>
        <taxon>Aves</taxon>
        <taxon>Neognathae</taxon>
        <taxon>Neoaves</taxon>
        <taxon>Charadriiformes</taxon>
        <taxon>Turnicidae</taxon>
        <taxon>Turnix</taxon>
    </lineage>
</organism>
<dbReference type="EMBL" id="VZTY01012729">
    <property type="protein sequence ID" value="NXU51525.1"/>
    <property type="molecule type" value="Genomic_DNA"/>
</dbReference>
<reference evidence="9 10" key="1">
    <citation type="submission" date="2019-09" db="EMBL/GenBank/DDBJ databases">
        <title>Bird 10,000 Genomes (B10K) Project - Family phase.</title>
        <authorList>
            <person name="Zhang G."/>
        </authorList>
    </citation>
    <scope>NUCLEOTIDE SEQUENCE [LARGE SCALE GENOMIC DNA]</scope>
    <source>
        <strain evidence="9">B10K-DU-029-46</strain>
    </source>
</reference>
<feature type="non-terminal residue" evidence="9">
    <location>
        <position position="359"/>
    </location>
</feature>
<evidence type="ECO:0000256" key="3">
    <source>
        <dbReference type="ARBA" id="ARBA00022692"/>
    </source>
</evidence>
<dbReference type="Pfam" id="PF13886">
    <property type="entry name" value="TM7S3_TM198"/>
    <property type="match status" value="1"/>
</dbReference>
<accession>A0A7L3LBM5</accession>
<evidence type="ECO:0000313" key="9">
    <source>
        <dbReference type="EMBL" id="NXU51525.1"/>
    </source>
</evidence>
<comment type="caution">
    <text evidence="9">The sequence shown here is derived from an EMBL/GenBank/DDBJ whole genome shotgun (WGS) entry which is preliminary data.</text>
</comment>
<evidence type="ECO:0000256" key="6">
    <source>
        <dbReference type="ARBA" id="ARBA00049737"/>
    </source>
</evidence>
<dbReference type="PANTHER" id="PTHR31247:SF7">
    <property type="entry name" value="TRANSMEMBRANE PROTEIN 198"/>
    <property type="match status" value="1"/>
</dbReference>
<comment type="similarity">
    <text evidence="2">Belongs to the TMEM198 family.</text>
</comment>
<feature type="non-terminal residue" evidence="9">
    <location>
        <position position="1"/>
    </location>
</feature>
<evidence type="ECO:0000256" key="4">
    <source>
        <dbReference type="ARBA" id="ARBA00022989"/>
    </source>
</evidence>
<feature type="transmembrane region" description="Helical" evidence="7">
    <location>
        <begin position="145"/>
        <end position="166"/>
    </location>
</feature>
<comment type="subcellular location">
    <subcellularLocation>
        <location evidence="1">Membrane</location>
        <topology evidence="1">Multi-pass membrane protein</topology>
    </subcellularLocation>
</comment>
<evidence type="ECO:0000259" key="8">
    <source>
        <dbReference type="Pfam" id="PF13886"/>
    </source>
</evidence>
<evidence type="ECO:0000256" key="1">
    <source>
        <dbReference type="ARBA" id="ARBA00004141"/>
    </source>
</evidence>
<dbReference type="GO" id="GO:0031410">
    <property type="term" value="C:cytoplasmic vesicle"/>
    <property type="evidence" value="ECO:0007669"/>
    <property type="project" value="TreeGrafter"/>
</dbReference>
<gene>
    <name evidence="9" type="primary">Tmem198b</name>
    <name evidence="9" type="ORF">TURVEL_R03978</name>
</gene>
<sequence>MTATVQTLRFKLLPHEPDQEWGQDCQQEIERRYQVVPSVVCAMCCLFGIIYCFFGYRCFKAVMFLTGLMFGSIIIFMLCYKERVLDTQLSVEASVGIGLGIGVLCGLVTMLVRSVGLFMVGLLLGLLLAVATLVVMEQFYHPSTVWIPIALLLGVGMLFAVLTLQWQRFFTTLSTAVFGSAIMTVTVDYFIELFLLVQYIYERIKVAPARPVCWYSWVILGVWPLLTMLGVLVQWKVTGEGYSHTEGVWKLGMMEWFGELGGLGTGVEFSSTWEGWGLHRVGGLLQRFGWGGMEWARSRTPLTFCPPSLLQSYIQSFRERQTGPSLNSLIASSHAVVDLDYDCSSTVPLTTGSGPAVRV</sequence>
<keyword evidence="10" id="KW-1185">Reference proteome</keyword>
<keyword evidence="3 7" id="KW-0812">Transmembrane</keyword>
<feature type="domain" description="TM7S3/TM198-like" evidence="8">
    <location>
        <begin position="41"/>
        <end position="235"/>
    </location>
</feature>
<dbReference type="OrthoDB" id="115781at2759"/>
<dbReference type="AlphaFoldDB" id="A0A7L3LBM5"/>
<evidence type="ECO:0000256" key="5">
    <source>
        <dbReference type="ARBA" id="ARBA00023136"/>
    </source>
</evidence>
<keyword evidence="5 7" id="KW-0472">Membrane</keyword>
<feature type="transmembrane region" description="Helical" evidence="7">
    <location>
        <begin position="35"/>
        <end position="56"/>
    </location>
</feature>
<dbReference type="GO" id="GO:0005886">
    <property type="term" value="C:plasma membrane"/>
    <property type="evidence" value="ECO:0007669"/>
    <property type="project" value="TreeGrafter"/>
</dbReference>
<feature type="transmembrane region" description="Helical" evidence="7">
    <location>
        <begin position="178"/>
        <end position="201"/>
    </location>
</feature>